<feature type="region of interest" description="Disordered" evidence="1">
    <location>
        <begin position="238"/>
        <end position="316"/>
    </location>
</feature>
<feature type="region of interest" description="Disordered" evidence="1">
    <location>
        <begin position="125"/>
        <end position="189"/>
    </location>
</feature>
<name>A0AAD5X0S9_9FUNG</name>
<keyword evidence="3" id="KW-1185">Reference proteome</keyword>
<dbReference type="AlphaFoldDB" id="A0AAD5X0S9"/>
<dbReference type="EMBL" id="JADGJD010000698">
    <property type="protein sequence ID" value="KAJ3049066.1"/>
    <property type="molecule type" value="Genomic_DNA"/>
</dbReference>
<reference evidence="2" key="1">
    <citation type="submission" date="2020-05" db="EMBL/GenBank/DDBJ databases">
        <title>Phylogenomic resolution of chytrid fungi.</title>
        <authorList>
            <person name="Stajich J.E."/>
            <person name="Amses K."/>
            <person name="Simmons R."/>
            <person name="Seto K."/>
            <person name="Myers J."/>
            <person name="Bonds A."/>
            <person name="Quandt C.A."/>
            <person name="Barry K."/>
            <person name="Liu P."/>
            <person name="Grigoriev I."/>
            <person name="Longcore J.E."/>
            <person name="James T.Y."/>
        </authorList>
    </citation>
    <scope>NUCLEOTIDE SEQUENCE</scope>
    <source>
        <strain evidence="2">JEL0318</strain>
    </source>
</reference>
<evidence type="ECO:0000313" key="3">
    <source>
        <dbReference type="Proteomes" id="UP001212841"/>
    </source>
</evidence>
<gene>
    <name evidence="2" type="ORF">HK097_009902</name>
</gene>
<feature type="compositionally biased region" description="Basic and acidic residues" evidence="1">
    <location>
        <begin position="162"/>
        <end position="180"/>
    </location>
</feature>
<comment type="caution">
    <text evidence="2">The sequence shown here is derived from an EMBL/GenBank/DDBJ whole genome shotgun (WGS) entry which is preliminary data.</text>
</comment>
<feature type="compositionally biased region" description="Basic residues" evidence="1">
    <location>
        <begin position="250"/>
        <end position="272"/>
    </location>
</feature>
<evidence type="ECO:0000313" key="2">
    <source>
        <dbReference type="EMBL" id="KAJ3049066.1"/>
    </source>
</evidence>
<dbReference type="Proteomes" id="UP001212841">
    <property type="component" value="Unassembled WGS sequence"/>
</dbReference>
<accession>A0AAD5X0S9</accession>
<sequence>MTGTQALLLVSSELFTRDLCFANLESVNCLAMIELDTPVGSYMYWKNPGGYLDSGVPMSYCRFRFLDSNSLNEVDFRGAGFTIQLAILTDDDDSEIKDEDSEDYEYNMFHFFDLIEYMIRDTDKQESMENTEIEENQEIQQESVESPDESPKTKSKRGVMTEQKRKNLEKARQIRKENLAQKKITKYPKEAREAAEEKLKREMEEKIQAQAEKRAEEILKKKELEKEIAELRAWKKAQAERVYEEVETPKKKKPAPKKVVPKKAPAPKKRPKKQVESDDESEDDLLPAPRRSTSTLRGGRAPVHEQEVDWISNFLD</sequence>
<feature type="compositionally biased region" description="Basic and acidic residues" evidence="1">
    <location>
        <begin position="238"/>
        <end position="249"/>
    </location>
</feature>
<evidence type="ECO:0000256" key="1">
    <source>
        <dbReference type="SAM" id="MobiDB-lite"/>
    </source>
</evidence>
<organism evidence="2 3">
    <name type="scientific">Rhizophlyctis rosea</name>
    <dbReference type="NCBI Taxonomy" id="64517"/>
    <lineage>
        <taxon>Eukaryota</taxon>
        <taxon>Fungi</taxon>
        <taxon>Fungi incertae sedis</taxon>
        <taxon>Chytridiomycota</taxon>
        <taxon>Chytridiomycota incertae sedis</taxon>
        <taxon>Chytridiomycetes</taxon>
        <taxon>Rhizophlyctidales</taxon>
        <taxon>Rhizophlyctidaceae</taxon>
        <taxon>Rhizophlyctis</taxon>
    </lineage>
</organism>
<proteinExistence type="predicted"/>
<protein>
    <submittedName>
        <fullName evidence="2">Uncharacterized protein</fullName>
    </submittedName>
</protein>